<comment type="caution">
    <text evidence="1">The sequence shown here is derived from an EMBL/GenBank/DDBJ whole genome shotgun (WGS) entry which is preliminary data.</text>
</comment>
<reference evidence="2" key="1">
    <citation type="journal article" date="2023" name="G3 (Bethesda)">
        <title>Genome assembly and association tests identify interacting loci associated with vigor, precocity, and sex in interspecific pistachio rootstocks.</title>
        <authorList>
            <person name="Palmer W."/>
            <person name="Jacygrad E."/>
            <person name="Sagayaradj S."/>
            <person name="Cavanaugh K."/>
            <person name="Han R."/>
            <person name="Bertier L."/>
            <person name="Beede B."/>
            <person name="Kafkas S."/>
            <person name="Golino D."/>
            <person name="Preece J."/>
            <person name="Michelmore R."/>
        </authorList>
    </citation>
    <scope>NUCLEOTIDE SEQUENCE [LARGE SCALE GENOMIC DNA]</scope>
</reference>
<evidence type="ECO:0000313" key="2">
    <source>
        <dbReference type="Proteomes" id="UP001163603"/>
    </source>
</evidence>
<proteinExistence type="predicted"/>
<protein>
    <submittedName>
        <fullName evidence="1">Uncharacterized protein</fullName>
    </submittedName>
</protein>
<accession>A0ACC0XSH5</accession>
<dbReference type="Proteomes" id="UP001163603">
    <property type="component" value="Chromosome 11"/>
</dbReference>
<dbReference type="EMBL" id="CM047746">
    <property type="protein sequence ID" value="KAJ0021494.1"/>
    <property type="molecule type" value="Genomic_DNA"/>
</dbReference>
<evidence type="ECO:0000313" key="1">
    <source>
        <dbReference type="EMBL" id="KAJ0021494.1"/>
    </source>
</evidence>
<organism evidence="1 2">
    <name type="scientific">Pistacia integerrima</name>
    <dbReference type="NCBI Taxonomy" id="434235"/>
    <lineage>
        <taxon>Eukaryota</taxon>
        <taxon>Viridiplantae</taxon>
        <taxon>Streptophyta</taxon>
        <taxon>Embryophyta</taxon>
        <taxon>Tracheophyta</taxon>
        <taxon>Spermatophyta</taxon>
        <taxon>Magnoliopsida</taxon>
        <taxon>eudicotyledons</taxon>
        <taxon>Gunneridae</taxon>
        <taxon>Pentapetalae</taxon>
        <taxon>rosids</taxon>
        <taxon>malvids</taxon>
        <taxon>Sapindales</taxon>
        <taxon>Anacardiaceae</taxon>
        <taxon>Pistacia</taxon>
    </lineage>
</organism>
<sequence>MGTPIEIEEEIEGDHIVTTDFFFDKIGDSIPIKPPEHVNPKFDLQNPPSLPLAVSERSHLIFVAHSSGFCVAKTKDVIDAAKEIKENGKKGVFIQELSVVDVSFEKVHILALSTNESTLSVSLSHSPDIHFFSVQSLLDKVCYRFLLLWDYIEVKPSFFCSLDGSNYVKDIHWAKKAENSFLVLSNLGKLYSGVVDGHLQHVMDNVDAVEWSVKGKFVAVAKESILSILSSKFKERLCISLSFKSWVDESDVQCSVKGRKAI</sequence>
<keyword evidence="2" id="KW-1185">Reference proteome</keyword>
<gene>
    <name evidence="1" type="ORF">Pint_31484</name>
</gene>
<name>A0ACC0XSH5_9ROSI</name>